<keyword evidence="3" id="KW-0804">Transcription</keyword>
<evidence type="ECO:0000256" key="3">
    <source>
        <dbReference type="ARBA" id="ARBA00023163"/>
    </source>
</evidence>
<dbReference type="PROSITE" id="PS01124">
    <property type="entry name" value="HTH_ARAC_FAMILY_2"/>
    <property type="match status" value="1"/>
</dbReference>
<evidence type="ECO:0000256" key="2">
    <source>
        <dbReference type="ARBA" id="ARBA00023125"/>
    </source>
</evidence>
<proteinExistence type="predicted"/>
<dbReference type="EMBL" id="JAAKZH010000002">
    <property type="protein sequence ID" value="NGO63488.1"/>
    <property type="molecule type" value="Genomic_DNA"/>
</dbReference>
<accession>A0A6M1S4X3</accession>
<evidence type="ECO:0000259" key="4">
    <source>
        <dbReference type="PROSITE" id="PS01124"/>
    </source>
</evidence>
<dbReference type="Proteomes" id="UP000477849">
    <property type="component" value="Unassembled WGS sequence"/>
</dbReference>
<dbReference type="InterPro" id="IPR032783">
    <property type="entry name" value="AraC_lig"/>
</dbReference>
<dbReference type="InterPro" id="IPR050204">
    <property type="entry name" value="AraC_XylS_family_regulators"/>
</dbReference>
<dbReference type="Pfam" id="PF12852">
    <property type="entry name" value="Cupin_6"/>
    <property type="match status" value="1"/>
</dbReference>
<dbReference type="Gene3D" id="1.10.10.60">
    <property type="entry name" value="Homeodomain-like"/>
    <property type="match status" value="2"/>
</dbReference>
<evidence type="ECO:0000313" key="6">
    <source>
        <dbReference type="Proteomes" id="UP000477849"/>
    </source>
</evidence>
<dbReference type="InterPro" id="IPR018060">
    <property type="entry name" value="HTH_AraC"/>
</dbReference>
<dbReference type="InterPro" id="IPR009057">
    <property type="entry name" value="Homeodomain-like_sf"/>
</dbReference>
<evidence type="ECO:0000256" key="1">
    <source>
        <dbReference type="ARBA" id="ARBA00023015"/>
    </source>
</evidence>
<keyword evidence="1" id="KW-0805">Transcription regulation</keyword>
<dbReference type="AlphaFoldDB" id="A0A6M1S4X3"/>
<sequence>MDPLSNVLSLLKPKNYLSAGFEAAAPWAIQFPDQQQGIKCVAVIAGECWLSVEGVTDGVWLKTGDFVLLPSGRPFLMASGKEVKPVPASRIFDPSRPGRVTRLNDGDTFSSVSSRFGLESQHAGLLLKALPPIVVIRDENGEAGLRWSVERMMQEMREPQPGGFLVLQHLAHMLLVQALRLHLADGAGSVGAGWLLALSDRQLSRAMSAIHDEPGQRWTLEALALVAGMSRSSFAERFRQVVGMAPIDYLARWRMLLACDRLENTDQPVSVIAPALGYESEAAFSTAFKRIVGCSPRRFARDRDPDATPSNERDAMAAGVSLAL</sequence>
<dbReference type="GO" id="GO:0003700">
    <property type="term" value="F:DNA-binding transcription factor activity"/>
    <property type="evidence" value="ECO:0007669"/>
    <property type="project" value="InterPro"/>
</dbReference>
<dbReference type="SUPFAM" id="SSF46689">
    <property type="entry name" value="Homeodomain-like"/>
    <property type="match status" value="2"/>
</dbReference>
<dbReference type="PANTHER" id="PTHR46796:SF7">
    <property type="entry name" value="ARAC FAMILY TRANSCRIPTIONAL REGULATOR"/>
    <property type="match status" value="1"/>
</dbReference>
<gene>
    <name evidence="5" type="ORF">G6N76_07360</name>
</gene>
<dbReference type="PANTHER" id="PTHR46796">
    <property type="entry name" value="HTH-TYPE TRANSCRIPTIONAL ACTIVATOR RHAS-RELATED"/>
    <property type="match status" value="1"/>
</dbReference>
<dbReference type="Pfam" id="PF12833">
    <property type="entry name" value="HTH_18"/>
    <property type="match status" value="1"/>
</dbReference>
<organism evidence="5 6">
    <name type="scientific">Rhizobium daejeonense</name>
    <dbReference type="NCBI Taxonomy" id="240521"/>
    <lineage>
        <taxon>Bacteria</taxon>
        <taxon>Pseudomonadati</taxon>
        <taxon>Pseudomonadota</taxon>
        <taxon>Alphaproteobacteria</taxon>
        <taxon>Hyphomicrobiales</taxon>
        <taxon>Rhizobiaceae</taxon>
        <taxon>Rhizobium/Agrobacterium group</taxon>
        <taxon>Rhizobium</taxon>
    </lineage>
</organism>
<keyword evidence="2" id="KW-0238">DNA-binding</keyword>
<protein>
    <submittedName>
        <fullName evidence="5">AraC family transcriptional regulator</fullName>
    </submittedName>
</protein>
<keyword evidence="6" id="KW-1185">Reference proteome</keyword>
<comment type="caution">
    <text evidence="5">The sequence shown here is derived from an EMBL/GenBank/DDBJ whole genome shotgun (WGS) entry which is preliminary data.</text>
</comment>
<evidence type="ECO:0000313" key="5">
    <source>
        <dbReference type="EMBL" id="NGO63488.1"/>
    </source>
</evidence>
<dbReference type="RefSeq" id="WP_163904052.1">
    <property type="nucleotide sequence ID" value="NZ_CP048427.1"/>
</dbReference>
<dbReference type="GO" id="GO:0043565">
    <property type="term" value="F:sequence-specific DNA binding"/>
    <property type="evidence" value="ECO:0007669"/>
    <property type="project" value="InterPro"/>
</dbReference>
<feature type="domain" description="HTH araC/xylS-type" evidence="4">
    <location>
        <begin position="204"/>
        <end position="302"/>
    </location>
</feature>
<name>A0A6M1S4X3_9HYPH</name>
<dbReference type="SMART" id="SM00342">
    <property type="entry name" value="HTH_ARAC"/>
    <property type="match status" value="1"/>
</dbReference>
<reference evidence="5 6" key="1">
    <citation type="submission" date="2020-02" db="EMBL/GenBank/DDBJ databases">
        <title>Genome sequence of the type strain CCBAU10050 of Rhizobium daejeonense.</title>
        <authorList>
            <person name="Gao J."/>
            <person name="Sun J."/>
        </authorList>
    </citation>
    <scope>NUCLEOTIDE SEQUENCE [LARGE SCALE GENOMIC DNA]</scope>
    <source>
        <strain evidence="5 6">CCBAU10050</strain>
    </source>
</reference>